<feature type="compositionally biased region" description="Low complexity" evidence="1">
    <location>
        <begin position="521"/>
        <end position="533"/>
    </location>
</feature>
<dbReference type="OrthoDB" id="2403103at2759"/>
<feature type="compositionally biased region" description="Basic and acidic residues" evidence="1">
    <location>
        <begin position="472"/>
        <end position="498"/>
    </location>
</feature>
<reference evidence="2" key="1">
    <citation type="submission" date="2021-06" db="EMBL/GenBank/DDBJ databases">
        <authorList>
            <person name="Kallberg Y."/>
            <person name="Tangrot J."/>
            <person name="Rosling A."/>
        </authorList>
    </citation>
    <scope>NUCLEOTIDE SEQUENCE</scope>
    <source>
        <strain evidence="2">IN212</strain>
    </source>
</reference>
<protein>
    <submittedName>
        <fullName evidence="2">14528_t:CDS:1</fullName>
    </submittedName>
</protein>
<dbReference type="AlphaFoldDB" id="A0A9N9DIK3"/>
<accession>A0A9N9DIK3</accession>
<evidence type="ECO:0000313" key="3">
    <source>
        <dbReference type="Proteomes" id="UP000789396"/>
    </source>
</evidence>
<gene>
    <name evidence="2" type="ORF">RFULGI_LOCUS8126</name>
</gene>
<name>A0A9N9DIK3_9GLOM</name>
<evidence type="ECO:0000256" key="1">
    <source>
        <dbReference type="SAM" id="MobiDB-lite"/>
    </source>
</evidence>
<feature type="region of interest" description="Disordered" evidence="1">
    <location>
        <begin position="455"/>
        <end position="549"/>
    </location>
</feature>
<organism evidence="2 3">
    <name type="scientific">Racocetra fulgida</name>
    <dbReference type="NCBI Taxonomy" id="60492"/>
    <lineage>
        <taxon>Eukaryota</taxon>
        <taxon>Fungi</taxon>
        <taxon>Fungi incertae sedis</taxon>
        <taxon>Mucoromycota</taxon>
        <taxon>Glomeromycotina</taxon>
        <taxon>Glomeromycetes</taxon>
        <taxon>Diversisporales</taxon>
        <taxon>Gigasporaceae</taxon>
        <taxon>Racocetra</taxon>
    </lineage>
</organism>
<feature type="compositionally biased region" description="Basic and acidic residues" evidence="1">
    <location>
        <begin position="506"/>
        <end position="519"/>
    </location>
</feature>
<feature type="non-terminal residue" evidence="2">
    <location>
        <position position="549"/>
    </location>
</feature>
<sequence length="549" mass="61473">SGEKSRVPNQPPRIIDLKAYDDGTAMVQIIRRNTSATPPTGTVCVESLLSLRIIHLNGSVTEIDADLGIQYLNYCFRSDYVEEFSYMNPVTNAWVPNNAAIRMNIDPRHGFLRFSQVTRQNYSEWKQYDVFTNLVNSTRSIVTPFFNPFYIKIRFLSSGSVLSLSTIEQLTPYPASEYIVHTLTYGGYALTSYNQSRDGLSLNFYLFLYDESENPVRWELPEPQSTNFAGANDILSNNTLLLARTETTNSWNHGYRNFMVNTSNPAINATISSATSNISITYNDQVDLSQGNITIYQIIDSGNVIARQIVSAAFFASLKSQLSQFIPVKLDRLSSSENSQVINGGTPSEQAIISIEISEPKNNSERNVPLVIQDLNTMVQNSAITMISQGNVTRYLDGGYGFTVSPFWIIMDENTRKKFFAWFSRNGKVVSIFTLLAASDIEALKILQSNLAGIRHGTPSQQKSDDEDDDTGGSKKNMDVKRKSRSGKDNEKADEYNKYKTPGDNYAKDDYSWATDRTRASRTSTMSSSDETMINGDPRASRSSVREST</sequence>
<evidence type="ECO:0000313" key="2">
    <source>
        <dbReference type="EMBL" id="CAG8642362.1"/>
    </source>
</evidence>
<comment type="caution">
    <text evidence="2">The sequence shown here is derived from an EMBL/GenBank/DDBJ whole genome shotgun (WGS) entry which is preliminary data.</text>
</comment>
<keyword evidence="3" id="KW-1185">Reference proteome</keyword>
<feature type="non-terminal residue" evidence="2">
    <location>
        <position position="1"/>
    </location>
</feature>
<dbReference type="EMBL" id="CAJVPZ010012716">
    <property type="protein sequence ID" value="CAG8642362.1"/>
    <property type="molecule type" value="Genomic_DNA"/>
</dbReference>
<dbReference type="Proteomes" id="UP000789396">
    <property type="component" value="Unassembled WGS sequence"/>
</dbReference>
<proteinExistence type="predicted"/>